<dbReference type="GeneID" id="30910451"/>
<dbReference type="InterPro" id="IPR024285">
    <property type="entry name" value="SICA_extracell_b"/>
</dbReference>
<protein>
    <submittedName>
        <fullName evidence="5">SICA antigen</fullName>
    </submittedName>
</protein>
<feature type="domain" description="Schizont-infected cell agglutination extracellular beta" evidence="3">
    <location>
        <begin position="538"/>
        <end position="704"/>
    </location>
</feature>
<dbReference type="OrthoDB" id="6133115at2759"/>
<feature type="domain" description="Schizont-infected cell agglutination extracellular beta" evidence="3">
    <location>
        <begin position="746"/>
        <end position="921"/>
    </location>
</feature>
<evidence type="ECO:0000256" key="1">
    <source>
        <dbReference type="SAM" id="MobiDB-lite"/>
    </source>
</evidence>
<feature type="domain" description="Schizont-infected cell agglutination extracellular beta" evidence="3">
    <location>
        <begin position="85"/>
        <end position="248"/>
    </location>
</feature>
<feature type="compositionally biased region" description="Pro residues" evidence="1">
    <location>
        <begin position="974"/>
        <end position="984"/>
    </location>
</feature>
<reference evidence="6" key="1">
    <citation type="submission" date="2016-06" db="EMBL/GenBank/DDBJ databases">
        <title>First high quality genome sequence of Plasmodium coatneyi using continuous long reads from single molecule, real-time sequencing.</title>
        <authorList>
            <person name="Chien J.-T."/>
            <person name="Pakala S.B."/>
            <person name="Geraldo J.A."/>
            <person name="Lapp S.A."/>
            <person name="Barnwell J.W."/>
            <person name="Kissinger J.C."/>
            <person name="Galinski M.R."/>
            <person name="Humphrey J.C."/>
        </authorList>
    </citation>
    <scope>NUCLEOTIDE SEQUENCE [LARGE SCALE GENOMIC DNA]</scope>
    <source>
        <strain evidence="6">Hackeri</strain>
    </source>
</reference>
<evidence type="ECO:0000313" key="6">
    <source>
        <dbReference type="Proteomes" id="UP000092716"/>
    </source>
</evidence>
<feature type="region of interest" description="Disordered" evidence="1">
    <location>
        <begin position="1"/>
        <end position="50"/>
    </location>
</feature>
<keyword evidence="2" id="KW-0472">Membrane</keyword>
<dbReference type="Proteomes" id="UP000092716">
    <property type="component" value="Chromosome 12"/>
</dbReference>
<organism evidence="5 6">
    <name type="scientific">Plasmodium coatneyi</name>
    <dbReference type="NCBI Taxonomy" id="208452"/>
    <lineage>
        <taxon>Eukaryota</taxon>
        <taxon>Sar</taxon>
        <taxon>Alveolata</taxon>
        <taxon>Apicomplexa</taxon>
        <taxon>Aconoidasida</taxon>
        <taxon>Haemosporida</taxon>
        <taxon>Plasmodiidae</taxon>
        <taxon>Plasmodium</taxon>
    </lineage>
</organism>
<dbReference type="RefSeq" id="XP_019916483.1">
    <property type="nucleotide sequence ID" value="XM_020060511.1"/>
</dbReference>
<gene>
    <name evidence="5" type="ORF">PCOAH_00037200</name>
</gene>
<dbReference type="InterPro" id="IPR024288">
    <property type="entry name" value="SICA_C"/>
</dbReference>
<evidence type="ECO:0000256" key="2">
    <source>
        <dbReference type="SAM" id="Phobius"/>
    </source>
</evidence>
<feature type="region of interest" description="Disordered" evidence="1">
    <location>
        <begin position="513"/>
        <end position="534"/>
    </location>
</feature>
<feature type="transmembrane region" description="Helical" evidence="2">
    <location>
        <begin position="1020"/>
        <end position="1041"/>
    </location>
</feature>
<feature type="domain" description="Schizont-infected cell agglutination C-terminal" evidence="4">
    <location>
        <begin position="1039"/>
        <end position="1153"/>
    </location>
</feature>
<accession>A0A1B1E451</accession>
<evidence type="ECO:0000313" key="5">
    <source>
        <dbReference type="EMBL" id="ANQ09788.1"/>
    </source>
</evidence>
<dbReference type="EMBL" id="CP016250">
    <property type="protein sequence ID" value="ANQ09788.1"/>
    <property type="molecule type" value="Genomic_DNA"/>
</dbReference>
<name>A0A1B1E451_9APIC</name>
<dbReference type="VEuPathDB" id="PlasmoDB:PCOAH_00037200"/>
<keyword evidence="6" id="KW-1185">Reference proteome</keyword>
<sequence length="1171" mass="133185">MAPQKSEFEQQHTKVEDKEEHGGRGAPRARSAEGPANHEVNKVRGRRKRDTIITLGKDGITGRTVPSEGQITEEVTCTDNDLQSRLKDVIDKWHKDKGRAEKNWKKVWEEFENRINPLSKDISDNKASMASYCNGPKEKGTTWTEADKNACMLITAGLKHIYEIKEDTGKEGDQARKNNRKFKATAACIILNELITKLKEKANSCTQKISIEKGIEQAFKVSPQIKETACPNDRGCFECTQGDYSDCKMNNDRVGEKLKQKFDRDEKIKEALGDIYPPSNPTSTSGTATIGEWFTQFSTNVTDKDQNQYDELYGMLALCKPEEDTVPNDKVDLNNYEGFCRIMMKNIMLVTGVPKEYKNEDGKTPCEKKVKNIPLCDLLKVWMWYMRWFCVPKDVIEQALSRVNTVRKTLNENVKYVKCTYDDALNIPYGGGTNMVGEEYELFDTSALYTMMEALTEKTWCEDGQWIYRKKALEGPDLARSDPGKGNQVLGGNDNLDKMKEIVHQINKVLIQEEKAASPKKTPKSPSSEGEDCTKKSNLCERVTCVTTQYPKDKGGEKSNWNQMWDDIKSRVDPLEKAMSKEDPNTDKYCKGTEWKGNTGTFAEIEACKLITRGLKHIYEIPQDSSNQEHEKINNQLFKRTMACVLLNAYADKLESELKSTCPVEAGINKAFGATSRIKDGIDICKDKNNCVECKRDKNYESCMVGDDEENKTKLGDKIKPMLDSDHKIEKILEEICKDCNKVKGLCDRTKCVTINWFRDRLTNGGSGTQHWCQFWNNDVKRELDKLSKAIIKEEKNDNPLCNNINGRNTATEAEQKACNFIVRGIEYIYSIKEDQNTNYANQKKNNRIFGQTVGCIFLNAYADLLITKSKEGNCPIIEEKIQKFFEDGNKRKDDWCEEKRSGNGNECVKCERDTSYATCTLEVEETLLNKGPGEECKNHRNNIKNKLDDMLDNDKTGLKQTLNDITTICKPKPAAPPPAPPSAPSEAENGRGGGVGEADLKSPKAAKLTSKNDNPVLPYFPLAPAVLGISIMSYLLWKYFGMLRKTRKRYRRAYQIRGPSMEQQIIDHVDRDGPHAYTLVKERKPRSKHIKRRRKRLPGGRRRAGRRMIIDIHLEVLDEYQKGDVALTKEDFFEIVVQEFMGSKFIKEEKVASPDCGFREDRLCSKGRCS</sequence>
<dbReference type="Pfam" id="PF12878">
    <property type="entry name" value="SICA_beta"/>
    <property type="match status" value="3"/>
</dbReference>
<dbReference type="KEGG" id="pcot:PCOAH_00037200"/>
<feature type="region of interest" description="Disordered" evidence="1">
    <location>
        <begin position="969"/>
        <end position="1014"/>
    </location>
</feature>
<dbReference type="Pfam" id="PF12879">
    <property type="entry name" value="SICA_C"/>
    <property type="match status" value="1"/>
</dbReference>
<evidence type="ECO:0000259" key="3">
    <source>
        <dbReference type="Pfam" id="PF12878"/>
    </source>
</evidence>
<evidence type="ECO:0000259" key="4">
    <source>
        <dbReference type="Pfam" id="PF12879"/>
    </source>
</evidence>
<keyword evidence="2" id="KW-0812">Transmembrane</keyword>
<dbReference type="AlphaFoldDB" id="A0A1B1E451"/>
<proteinExistence type="predicted"/>
<keyword evidence="2" id="KW-1133">Transmembrane helix</keyword>
<feature type="compositionally biased region" description="Basic and acidic residues" evidence="1">
    <location>
        <begin position="1"/>
        <end position="23"/>
    </location>
</feature>